<dbReference type="EMBL" id="OUUZ01000006">
    <property type="protein sequence ID" value="SPQ20718.1"/>
    <property type="molecule type" value="Genomic_DNA"/>
</dbReference>
<organism evidence="2 3">
    <name type="scientific">Thermothielavioides terrestris</name>
    <dbReference type="NCBI Taxonomy" id="2587410"/>
    <lineage>
        <taxon>Eukaryota</taxon>
        <taxon>Fungi</taxon>
        <taxon>Dikarya</taxon>
        <taxon>Ascomycota</taxon>
        <taxon>Pezizomycotina</taxon>
        <taxon>Sordariomycetes</taxon>
        <taxon>Sordariomycetidae</taxon>
        <taxon>Sordariales</taxon>
        <taxon>Chaetomiaceae</taxon>
        <taxon>Thermothielavioides</taxon>
    </lineage>
</organism>
<reference evidence="2 3" key="1">
    <citation type="submission" date="2018-04" db="EMBL/GenBank/DDBJ databases">
        <authorList>
            <person name="Huttner S."/>
            <person name="Dainat J."/>
        </authorList>
    </citation>
    <scope>NUCLEOTIDE SEQUENCE [LARGE SCALE GENOMIC DNA]</scope>
</reference>
<feature type="compositionally biased region" description="Low complexity" evidence="1">
    <location>
        <begin position="682"/>
        <end position="691"/>
    </location>
</feature>
<proteinExistence type="predicted"/>
<evidence type="ECO:0000313" key="3">
    <source>
        <dbReference type="Proteomes" id="UP000289323"/>
    </source>
</evidence>
<evidence type="ECO:0000256" key="1">
    <source>
        <dbReference type="SAM" id="MobiDB-lite"/>
    </source>
</evidence>
<feature type="region of interest" description="Disordered" evidence="1">
    <location>
        <begin position="674"/>
        <end position="706"/>
    </location>
</feature>
<dbReference type="PANTHER" id="PTHR39596">
    <property type="match status" value="1"/>
</dbReference>
<sequence length="965" mass="107310">MDLLVVPSSPTLPVRKAPYVCTEHWDGGKYLDYAARKGRMSTVSPSLRGFVTAGATQTDAEYLEPIHPTPQAQQQSFFQTWFFFGLLAEFLGLNEADDGTRQIDEELAKEEIESLYQDFVVVDEDGRRFISGGKLLEPGMGSHLMDRFKQTRQGVAHRAKYLHDCLQFTCAMLHTGIHTDFDRDVLYSIAALGELFCTSFVTAANFGLLPNGLPHFSLPWSQNYLKPRGELEKHMLENGWCKSEIEKLRWVYQGLGTQHFLSRMRKEEPHGDHTGCSADGCVAFQLDETYRPRHATAGCACAFIGAEHVNTVQTILKTTKGYPVLRFDTVIDPGSVDGLRAELTVEEYSDEVPYVAISHVWADGMGNPKENSLPQCQIAKVASLVAELGKTVGTAVDASAPAYRFWLDTLLCPVERVGNAISLARIKDVYRNAKHVLVLDASIMRHRFESLSAAEALLRIFATSAWMRRLWTLQEGALAQTLFFQFADKAVTAQQALEQLFQQGRNDLRYMRIWIDVFTEATNLRGWFHPPFNHPSPKSHEMLISLQRSLHFRTVSVPADEPICIATLLSFSQQDQEDIIAETKRSGHAGMARVWEAVARFFFDGRLPAAMLFSADATLDIPGWRWAPRSLLGANAGAAEGVMDLNTRMMRFHLAHAGIPTGSSETAQPELLTATASDQGNSSATTPASASSDRRTTPRQFGIPTPLGLRVQMPGLILRASPLLPHLPLQPWEGTFNRPSEDYLFVREPATQQWLRLMDLHRARRGLMGELDDKQDDDDKNRRQGGASRAGSTPLPPPPPPLTESVCSGRCAILYDPDAERAGIRYCLMVQLEPGQESAAGAGMMRVRRDRMVLVDVASAGYALLAETLRGLALEVAAHEATRRLLEVGEGSGDGEEREKAVEGVRRVMKELMGRKCASDAAFARAVRDCIGFNLEQFMWAQIPVRFSHDVTAEVCEETQVWIVD</sequence>
<accession>A0A3S5CWF0</accession>
<protein>
    <submittedName>
        <fullName evidence="2">F6506583-6809-41cc-b593-9f21a3fd293e</fullName>
    </submittedName>
</protein>
<feature type="region of interest" description="Disordered" evidence="1">
    <location>
        <begin position="768"/>
        <end position="803"/>
    </location>
</feature>
<evidence type="ECO:0000313" key="2">
    <source>
        <dbReference type="EMBL" id="SPQ20718.1"/>
    </source>
</evidence>
<dbReference type="PANTHER" id="PTHR39596:SF2">
    <property type="entry name" value="HET DOMAIN PROTEIN (AFU_ORTHOLOGUE AFUA_1G17550)-RELATED"/>
    <property type="match status" value="1"/>
</dbReference>
<dbReference type="Proteomes" id="UP000289323">
    <property type="component" value="Unassembled WGS sequence"/>
</dbReference>
<dbReference type="AlphaFoldDB" id="A0A3S5CWF0"/>
<gene>
    <name evidence="2" type="ORF">TT172_LOCUS3137</name>
</gene>
<name>A0A3S5CWF0_9PEZI</name>